<proteinExistence type="predicted"/>
<comment type="caution">
    <text evidence="1">The sequence shown here is derived from an EMBL/GenBank/DDBJ whole genome shotgun (WGS) entry which is preliminary data.</text>
</comment>
<accession>A0A839UPT0</accession>
<name>A0A839UPT0_9GAMM</name>
<evidence type="ECO:0008006" key="3">
    <source>
        <dbReference type="Google" id="ProtNLM"/>
    </source>
</evidence>
<gene>
    <name evidence="1" type="ORF">FHS30_000561</name>
</gene>
<dbReference type="EMBL" id="JACHXZ010000001">
    <property type="protein sequence ID" value="MBB3167385.1"/>
    <property type="molecule type" value="Genomic_DNA"/>
</dbReference>
<evidence type="ECO:0000313" key="2">
    <source>
        <dbReference type="Proteomes" id="UP000559987"/>
    </source>
</evidence>
<sequence length="114" mass="13027">MRKTDKKLDNLITHVLTDVCETTLKSFSGFQWLTHVVNYSSFPKSLSVICVFDTNASLNELIATDGHHEITKVIQTRLFEVGIDIDRARIAFDSEEDCAKHHNGKWTNRLAKYS</sequence>
<dbReference type="AlphaFoldDB" id="A0A839UPT0"/>
<dbReference type="Proteomes" id="UP000559987">
    <property type="component" value="Unassembled WGS sequence"/>
</dbReference>
<reference evidence="1 2" key="1">
    <citation type="submission" date="2020-08" db="EMBL/GenBank/DDBJ databases">
        <title>Genomic Encyclopedia of Type Strains, Phase III (KMG-III): the genomes of soil and plant-associated and newly described type strains.</title>
        <authorList>
            <person name="Whitman W."/>
        </authorList>
    </citation>
    <scope>NUCLEOTIDE SEQUENCE [LARGE SCALE GENOMIC DNA]</scope>
    <source>
        <strain evidence="1 2">CECT 8571</strain>
    </source>
</reference>
<keyword evidence="2" id="KW-1185">Reference proteome</keyword>
<dbReference type="RefSeq" id="WP_183908059.1">
    <property type="nucleotide sequence ID" value="NZ_JACHXZ010000001.1"/>
</dbReference>
<evidence type="ECO:0000313" key="1">
    <source>
        <dbReference type="EMBL" id="MBB3167385.1"/>
    </source>
</evidence>
<protein>
    <recommendedName>
        <fullName evidence="3">Fis family transcriptional regulator</fullName>
    </recommendedName>
</protein>
<organism evidence="1 2">
    <name type="scientific">Simiduia aestuariiviva</name>
    <dbReference type="NCBI Taxonomy" id="1510459"/>
    <lineage>
        <taxon>Bacteria</taxon>
        <taxon>Pseudomonadati</taxon>
        <taxon>Pseudomonadota</taxon>
        <taxon>Gammaproteobacteria</taxon>
        <taxon>Cellvibrionales</taxon>
        <taxon>Cellvibrionaceae</taxon>
        <taxon>Simiduia</taxon>
    </lineage>
</organism>